<name>A0A428YN18_KIBAR</name>
<feature type="chain" id="PRO_5038590670" evidence="2">
    <location>
        <begin position="21"/>
        <end position="1075"/>
    </location>
</feature>
<organism evidence="3 4">
    <name type="scientific">Kibdelosporangium aridum</name>
    <dbReference type="NCBI Taxonomy" id="2030"/>
    <lineage>
        <taxon>Bacteria</taxon>
        <taxon>Bacillati</taxon>
        <taxon>Actinomycetota</taxon>
        <taxon>Actinomycetes</taxon>
        <taxon>Pseudonocardiales</taxon>
        <taxon>Pseudonocardiaceae</taxon>
        <taxon>Kibdelosporangium</taxon>
    </lineage>
</organism>
<reference evidence="3 4" key="1">
    <citation type="submission" date="2018-05" db="EMBL/GenBank/DDBJ databases">
        <title>Evolution of GPA BGCs.</title>
        <authorList>
            <person name="Waglechner N."/>
            <person name="Wright G.D."/>
        </authorList>
    </citation>
    <scope>NUCLEOTIDE SEQUENCE [LARGE SCALE GENOMIC DNA]</scope>
    <source>
        <strain evidence="3 4">A82846</strain>
    </source>
</reference>
<evidence type="ECO:0000313" key="3">
    <source>
        <dbReference type="EMBL" id="RSM69644.1"/>
    </source>
</evidence>
<dbReference type="EMBL" id="QHKI01000070">
    <property type="protein sequence ID" value="RSM69644.1"/>
    <property type="molecule type" value="Genomic_DNA"/>
</dbReference>
<evidence type="ECO:0000256" key="1">
    <source>
        <dbReference type="SAM" id="MobiDB-lite"/>
    </source>
</evidence>
<dbReference type="PROSITE" id="PS51257">
    <property type="entry name" value="PROKAR_LIPOPROTEIN"/>
    <property type="match status" value="1"/>
</dbReference>
<proteinExistence type="predicted"/>
<dbReference type="AlphaFoldDB" id="A0A428YN18"/>
<feature type="region of interest" description="Disordered" evidence="1">
    <location>
        <begin position="1020"/>
        <end position="1051"/>
    </location>
</feature>
<evidence type="ECO:0000313" key="4">
    <source>
        <dbReference type="Proteomes" id="UP000287547"/>
    </source>
</evidence>
<gene>
    <name evidence="3" type="ORF">DMH04_45825</name>
</gene>
<feature type="signal peptide" evidence="2">
    <location>
        <begin position="1"/>
        <end position="20"/>
    </location>
</feature>
<dbReference type="OrthoDB" id="3660943at2"/>
<accession>A0A428YN18</accession>
<comment type="caution">
    <text evidence="3">The sequence shown here is derived from an EMBL/GenBank/DDBJ whole genome shotgun (WGS) entry which is preliminary data.</text>
</comment>
<protein>
    <submittedName>
        <fullName evidence="3">Uncharacterized protein</fullName>
    </submittedName>
</protein>
<dbReference type="RefSeq" id="WP_037269939.1">
    <property type="nucleotide sequence ID" value="NZ_QHKI01000070.1"/>
</dbReference>
<keyword evidence="2" id="KW-0732">Signal</keyword>
<evidence type="ECO:0000256" key="2">
    <source>
        <dbReference type="SAM" id="SignalP"/>
    </source>
</evidence>
<dbReference type="Proteomes" id="UP000287547">
    <property type="component" value="Unassembled WGS sequence"/>
</dbReference>
<feature type="compositionally biased region" description="Low complexity" evidence="1">
    <location>
        <begin position="1028"/>
        <end position="1051"/>
    </location>
</feature>
<sequence>MRRVTWIRSATAILLAGVLAGCTSEPPAPPDSPDPPQPPAAARFQISYAGAASRLTGLDEAETQEQLRDWARFGLAARLGLDTARLRDAAYDTLPVRDAGFADLARQPTGPGRALPDGKGTLHVLVPRVDPHLNRAIGLQLDQYRTDSGADPDQVQIHRYEIDTGTQTIRLTTDPSARTADVRAAHGYVTMRVNDPQALADFLSRTHYLSTVELKGQDILASGWNWSAGAGAPVSPEDISVLQRGYLRSSGPRPGFSLDPGPPETKDDVLAVLQQLSPELADRILADRWGGSSFRSAGDVADHVLKALLFNDPVPAGLPVDRNQLWGLHSLIQGQGAYAQARYDGGLEGTGVGMTLFYTDLIAKDWVKGVGSGVPAKAVGGFVPDPDAVIPWSHCNSPGDTRGESGRLWFGQNDNAFAATGDRISIGAQSTRLFSRSDADGGKEIEPSFGFGRGLRWWDQHYQDVADYEPEYQRLDQIMRWSGVLDWLVAKTSARLPQLPDSSITSNLTFKDWYARNDKLREREQVLFVNPPSAKQESLLTKPSKVALACGFHSISGGVSLADRTGRFGGQNFDANLPGSIGRAGPVDAKSTFDVATGAGKKTDHTVGSAGKIDESRERTFTTTPDGAAEVRETATGKRVTPLGALKVWLSEAAPRLLKTVLKAGDGLVSVKVEVQAKDLGEFTARSQGDLVTLRWRRGFLDRARTFLESVQAKQPAAVKNDVLFRYDAPRGPPQYRVGAPDDPWVAITGEAPPAGTDLAFRLGSPGGTNGSAQFSFATMVGHPDVPSTQWVKFTPATGDQPVVLTASDAPPSSAVKVRVSSPDGKTTSTAYIVDGRVVVPAGDPVVGIRGTVSGAVFARNFPEITKALEDAKQDKDFRAVRVDDDAVAFVNTEEIRLAPAEHPWAARVLGALGPSATPYVPMLRLHGDLAHFIAKNELLDVPATQLRHGKLRDIDGYQYVYIRSTLAHVDGPILASTLDREMNVTIRETEVREPVRVGSLALEPEIRWDFGAQWSRLDGGDRGSRGGRIPLPNNNPAPVTTTAAPPSGAARPVRGDVVLLVCPDTGRPLEGCGQ</sequence>